<dbReference type="PANTHER" id="PTHR31118">
    <property type="entry name" value="CYCLASE-LIKE PROTEIN 2"/>
    <property type="match status" value="1"/>
</dbReference>
<accession>A0ABX6JX77</accession>
<sequence>MRVIDLSHPVTTGMPVYPGDPEVSITPALSVAEDTVAVAHLVLGSHSGTHLDAPSHSIEGGRTVDNIPLELLQGEALILRTRVGANHCITVADLDAELPERLPTIVCIATGWDQHFADQQAINHPFISLELAAELWERGGRVLGIDALSPDASSDPNSATLPVHELWLGRDGIIVENLTRLTELPAKVEVVLAPLRLAGVDGSPIRAMARITTDFADSSPLDG</sequence>
<dbReference type="EMBL" id="CP049933">
    <property type="protein sequence ID" value="QIM18909.1"/>
    <property type="molecule type" value="Genomic_DNA"/>
</dbReference>
<name>A0ABX6JX77_9MICO</name>
<gene>
    <name evidence="1" type="ORF">G7066_10495</name>
</gene>
<dbReference type="InterPro" id="IPR037175">
    <property type="entry name" value="KFase_sf"/>
</dbReference>
<dbReference type="InterPro" id="IPR007325">
    <property type="entry name" value="KFase/CYL"/>
</dbReference>
<dbReference type="PANTHER" id="PTHR31118:SF32">
    <property type="entry name" value="KYNURENINE FORMAMIDASE"/>
    <property type="match status" value="1"/>
</dbReference>
<protein>
    <submittedName>
        <fullName evidence="1">Cyclase family protein</fullName>
    </submittedName>
</protein>
<dbReference type="Proteomes" id="UP000503441">
    <property type="component" value="Chromosome"/>
</dbReference>
<proteinExistence type="predicted"/>
<reference evidence="1 2" key="1">
    <citation type="submission" date="2020-03" db="EMBL/GenBank/DDBJ databases">
        <title>Leucobacter sp. nov., isolated from beetles.</title>
        <authorList>
            <person name="Hyun D.-W."/>
            <person name="Bae J.-W."/>
        </authorList>
    </citation>
    <scope>NUCLEOTIDE SEQUENCE [LARGE SCALE GENOMIC DNA]</scope>
    <source>
        <strain evidence="1 2">HDW9A</strain>
    </source>
</reference>
<evidence type="ECO:0000313" key="1">
    <source>
        <dbReference type="EMBL" id="QIM18909.1"/>
    </source>
</evidence>
<dbReference type="Gene3D" id="3.50.30.50">
    <property type="entry name" value="Putative cyclase"/>
    <property type="match status" value="1"/>
</dbReference>
<evidence type="ECO:0000313" key="2">
    <source>
        <dbReference type="Proteomes" id="UP000503441"/>
    </source>
</evidence>
<keyword evidence="2" id="KW-1185">Reference proteome</keyword>
<dbReference type="Pfam" id="PF04199">
    <property type="entry name" value="Cyclase"/>
    <property type="match status" value="1"/>
</dbReference>
<organism evidence="1 2">
    <name type="scientific">Leucobacter coleopterorum</name>
    <dbReference type="NCBI Taxonomy" id="2714933"/>
    <lineage>
        <taxon>Bacteria</taxon>
        <taxon>Bacillati</taxon>
        <taxon>Actinomycetota</taxon>
        <taxon>Actinomycetes</taxon>
        <taxon>Micrococcales</taxon>
        <taxon>Microbacteriaceae</taxon>
        <taxon>Leucobacter</taxon>
    </lineage>
</organism>
<dbReference type="SUPFAM" id="SSF102198">
    <property type="entry name" value="Putative cyclase"/>
    <property type="match status" value="1"/>
</dbReference>
<dbReference type="RefSeq" id="WP_166330974.1">
    <property type="nucleotide sequence ID" value="NZ_CP049933.1"/>
</dbReference>